<reference evidence="1 2" key="1">
    <citation type="journal article" date="2018" name="G3 (Bethesda)">
        <title>Phylogenetic and Phylogenomic Definition of Rhizopus Species.</title>
        <authorList>
            <person name="Gryganskyi A.P."/>
            <person name="Golan J."/>
            <person name="Dolatabadi S."/>
            <person name="Mondo S."/>
            <person name="Robb S."/>
            <person name="Idnurm A."/>
            <person name="Muszewska A."/>
            <person name="Steczkiewicz K."/>
            <person name="Masonjones S."/>
            <person name="Liao H.L."/>
            <person name="Gajdeczka M.T."/>
            <person name="Anike F."/>
            <person name="Vuek A."/>
            <person name="Anishchenko I.M."/>
            <person name="Voigt K."/>
            <person name="de Hoog G.S."/>
            <person name="Smith M.E."/>
            <person name="Heitman J."/>
            <person name="Vilgalys R."/>
            <person name="Stajich J.E."/>
        </authorList>
    </citation>
    <scope>NUCLEOTIDE SEQUENCE [LARGE SCALE GENOMIC DNA]</scope>
    <source>
        <strain evidence="1 2">LSU 92-RS-03</strain>
    </source>
</reference>
<dbReference type="EMBL" id="PJQM01001506">
    <property type="protein sequence ID" value="RCI02159.1"/>
    <property type="molecule type" value="Genomic_DNA"/>
</dbReference>
<evidence type="ECO:0000313" key="2">
    <source>
        <dbReference type="Proteomes" id="UP000253551"/>
    </source>
</evidence>
<name>A0A367KJ21_RHIST</name>
<protein>
    <submittedName>
        <fullName evidence="1">Uncharacterized protein</fullName>
    </submittedName>
</protein>
<dbReference type="Proteomes" id="UP000253551">
    <property type="component" value="Unassembled WGS sequence"/>
</dbReference>
<sequence>MQIDIMCLFVFEHKEFDEIGDGSSTDLLAEKAFALKGRSLSNNFYIIIRRFKITVERIKEIHHC</sequence>
<evidence type="ECO:0000313" key="1">
    <source>
        <dbReference type="EMBL" id="RCI02159.1"/>
    </source>
</evidence>
<proteinExistence type="predicted"/>
<organism evidence="1 2">
    <name type="scientific">Rhizopus stolonifer</name>
    <name type="common">Rhizopus nigricans</name>
    <dbReference type="NCBI Taxonomy" id="4846"/>
    <lineage>
        <taxon>Eukaryota</taxon>
        <taxon>Fungi</taxon>
        <taxon>Fungi incertae sedis</taxon>
        <taxon>Mucoromycota</taxon>
        <taxon>Mucoromycotina</taxon>
        <taxon>Mucoromycetes</taxon>
        <taxon>Mucorales</taxon>
        <taxon>Mucorineae</taxon>
        <taxon>Rhizopodaceae</taxon>
        <taxon>Rhizopus</taxon>
    </lineage>
</organism>
<keyword evidence="2" id="KW-1185">Reference proteome</keyword>
<comment type="caution">
    <text evidence="1">The sequence shown here is derived from an EMBL/GenBank/DDBJ whole genome shotgun (WGS) entry which is preliminary data.</text>
</comment>
<accession>A0A367KJ21</accession>
<dbReference type="AlphaFoldDB" id="A0A367KJ21"/>
<gene>
    <name evidence="1" type="ORF">CU098_009800</name>
</gene>